<dbReference type="InterPro" id="IPR011009">
    <property type="entry name" value="Kinase-like_dom_sf"/>
</dbReference>
<dbReference type="SUPFAM" id="SSF56112">
    <property type="entry name" value="Protein kinase-like (PK-like)"/>
    <property type="match status" value="1"/>
</dbReference>
<dbReference type="OrthoDB" id="2687620at2759"/>
<organism evidence="4 5">
    <name type="scientific">Oesophagostomum dentatum</name>
    <name type="common">Nodular worm</name>
    <dbReference type="NCBI Taxonomy" id="61180"/>
    <lineage>
        <taxon>Eukaryota</taxon>
        <taxon>Metazoa</taxon>
        <taxon>Ecdysozoa</taxon>
        <taxon>Nematoda</taxon>
        <taxon>Chromadorea</taxon>
        <taxon>Rhabditida</taxon>
        <taxon>Rhabditina</taxon>
        <taxon>Rhabditomorpha</taxon>
        <taxon>Strongyloidea</taxon>
        <taxon>Strongylidae</taxon>
        <taxon>Oesophagostomum</taxon>
    </lineage>
</organism>
<dbReference type="Pfam" id="PF00069">
    <property type="entry name" value="Pkinase"/>
    <property type="match status" value="1"/>
</dbReference>
<dbReference type="PANTHER" id="PTHR11909">
    <property type="entry name" value="CASEIN KINASE-RELATED"/>
    <property type="match status" value="1"/>
</dbReference>
<feature type="region of interest" description="Disordered" evidence="2">
    <location>
        <begin position="478"/>
        <end position="514"/>
    </location>
</feature>
<feature type="compositionally biased region" description="Low complexity" evidence="2">
    <location>
        <begin position="413"/>
        <end position="426"/>
    </location>
</feature>
<dbReference type="Proteomes" id="UP000053660">
    <property type="component" value="Unassembled WGS sequence"/>
</dbReference>
<dbReference type="InterPro" id="IPR008271">
    <property type="entry name" value="Ser/Thr_kinase_AS"/>
</dbReference>
<evidence type="ECO:0000313" key="5">
    <source>
        <dbReference type="Proteomes" id="UP000053660"/>
    </source>
</evidence>
<dbReference type="PROSITE" id="PS00108">
    <property type="entry name" value="PROTEIN_KINASE_ST"/>
    <property type="match status" value="1"/>
</dbReference>
<dbReference type="EMBL" id="KN549812">
    <property type="protein sequence ID" value="KHJ95904.1"/>
    <property type="molecule type" value="Genomic_DNA"/>
</dbReference>
<evidence type="ECO:0000256" key="2">
    <source>
        <dbReference type="SAM" id="MobiDB-lite"/>
    </source>
</evidence>
<dbReference type="EC" id="2.7.11.1" evidence="1"/>
<keyword evidence="5" id="KW-1185">Reference proteome</keyword>
<accession>A0A0B1TF52</accession>
<sequence>MPPKRVPKGKLHQLAVELPQKTILTDISTKKQYSVGKQFATGGFGRIYTCNEVGSKTELVVKVEPFGNGPLFTEVNVFIRILKPDQISQFMKSRKLKRLGLPPLISSGVFTHGNDRLRFLVMPKYATSLEAIREKMKKLPVQDVWTVVRCMLESLEYIHEKSYTHADIKAANILLEKVGDFSSSVLVDFGLARMASNNEDKPDKKRAHNGTAPFTSCDAHSGRHPSFRGDLEILAYNVIYWLSGSLPWEAFEADPAKIYAMKMEFLKDLPSNLKKLLKDNPESVAALVEMFSVAKKTSYTEQLDFSKLFKVVDDLLKRITSGPRKRPSDDNGDVVDVKKTKASGRNKGTATSEAQTNGKEEENDITVDGVIEQTARQVRFRKKVGASACPSPTAVVIKRQSPRIAAGFNGECSSSALSSSPQPSLPRRNANGGARIRHHAVRPASIHVRSSSRRLARLSSGEVIPGLSVTRAPPISVNSVSEEVTGTPSGKNGTKPSGISSGDKRSPSKLRKIPGMLNFARGRRSIVIDQITKKYQRIAQKKRSSGEHVID</sequence>
<proteinExistence type="predicted"/>
<feature type="region of interest" description="Disordered" evidence="2">
    <location>
        <begin position="320"/>
        <end position="361"/>
    </location>
</feature>
<feature type="region of interest" description="Disordered" evidence="2">
    <location>
        <begin position="411"/>
        <end position="431"/>
    </location>
</feature>
<reference evidence="4 5" key="1">
    <citation type="submission" date="2014-03" db="EMBL/GenBank/DDBJ databases">
        <title>Draft genome of the hookworm Oesophagostomum dentatum.</title>
        <authorList>
            <person name="Mitreva M."/>
        </authorList>
    </citation>
    <scope>NUCLEOTIDE SEQUENCE [LARGE SCALE GENOMIC DNA]</scope>
    <source>
        <strain evidence="4 5">OD-Hann</strain>
    </source>
</reference>
<dbReference type="PROSITE" id="PS50011">
    <property type="entry name" value="PROTEIN_KINASE_DOM"/>
    <property type="match status" value="1"/>
</dbReference>
<feature type="region of interest" description="Disordered" evidence="2">
    <location>
        <begin position="198"/>
        <end position="217"/>
    </location>
</feature>
<protein>
    <recommendedName>
        <fullName evidence="1">non-specific serine/threonine protein kinase</fullName>
        <ecNumber evidence="1">2.7.11.1</ecNumber>
    </recommendedName>
</protein>
<feature type="domain" description="Protein kinase" evidence="3">
    <location>
        <begin position="33"/>
        <end position="300"/>
    </location>
</feature>
<dbReference type="Gene3D" id="1.10.510.10">
    <property type="entry name" value="Transferase(Phosphotransferase) domain 1"/>
    <property type="match status" value="1"/>
</dbReference>
<name>A0A0B1TF52_OESDE</name>
<gene>
    <name evidence="4" type="ORF">OESDEN_04144</name>
</gene>
<dbReference type="AlphaFoldDB" id="A0A0B1TF52"/>
<feature type="compositionally biased region" description="Polar residues" evidence="2">
    <location>
        <begin position="478"/>
        <end position="500"/>
    </location>
</feature>
<dbReference type="SMART" id="SM00220">
    <property type="entry name" value="S_TKc"/>
    <property type="match status" value="1"/>
</dbReference>
<evidence type="ECO:0000313" key="4">
    <source>
        <dbReference type="EMBL" id="KHJ95904.1"/>
    </source>
</evidence>
<dbReference type="InterPro" id="IPR050235">
    <property type="entry name" value="CK1_Ser-Thr_kinase"/>
</dbReference>
<dbReference type="InterPro" id="IPR000719">
    <property type="entry name" value="Prot_kinase_dom"/>
</dbReference>
<evidence type="ECO:0000259" key="3">
    <source>
        <dbReference type="PROSITE" id="PS50011"/>
    </source>
</evidence>
<dbReference type="GO" id="GO:0004674">
    <property type="term" value="F:protein serine/threonine kinase activity"/>
    <property type="evidence" value="ECO:0007669"/>
    <property type="project" value="UniProtKB-EC"/>
</dbReference>
<feature type="compositionally biased region" description="Polar residues" evidence="2">
    <location>
        <begin position="346"/>
        <end position="357"/>
    </location>
</feature>
<dbReference type="GO" id="GO:0005524">
    <property type="term" value="F:ATP binding"/>
    <property type="evidence" value="ECO:0007669"/>
    <property type="project" value="InterPro"/>
</dbReference>
<evidence type="ECO:0000256" key="1">
    <source>
        <dbReference type="ARBA" id="ARBA00012513"/>
    </source>
</evidence>